<dbReference type="RefSeq" id="WP_067420670.1">
    <property type="nucleotide sequence ID" value="NZ_CBCPID010000003.1"/>
</dbReference>
<dbReference type="InterPro" id="IPR009749">
    <property type="entry name" value="DUF1315"/>
</dbReference>
<name>A0A1B8HPJ7_9GAMM</name>
<dbReference type="EMBL" id="LZEX01000001">
    <property type="protein sequence ID" value="OBU11419.1"/>
    <property type="molecule type" value="Genomic_DNA"/>
</dbReference>
<evidence type="ECO:0000313" key="2">
    <source>
        <dbReference type="Proteomes" id="UP000092247"/>
    </source>
</evidence>
<accession>A0A1B8HPJ7</accession>
<evidence type="ECO:0000313" key="1">
    <source>
        <dbReference type="EMBL" id="OBU11419.1"/>
    </source>
</evidence>
<organism evidence="1 2">
    <name type="scientific">Morganella psychrotolerans</name>
    <dbReference type="NCBI Taxonomy" id="368603"/>
    <lineage>
        <taxon>Bacteria</taxon>
        <taxon>Pseudomonadati</taxon>
        <taxon>Pseudomonadota</taxon>
        <taxon>Gammaproteobacteria</taxon>
        <taxon>Enterobacterales</taxon>
        <taxon>Morganellaceae</taxon>
        <taxon>Morganella</taxon>
    </lineage>
</organism>
<dbReference type="AlphaFoldDB" id="A0A1B8HPJ7"/>
<dbReference type="STRING" id="368603.AYY16_05160"/>
<dbReference type="Pfam" id="PF07023">
    <property type="entry name" value="DUF1315"/>
    <property type="match status" value="1"/>
</dbReference>
<protein>
    <submittedName>
        <fullName evidence="1">Transcriptional regulator</fullName>
    </submittedName>
</protein>
<comment type="caution">
    <text evidence="1">The sequence shown here is derived from an EMBL/GenBank/DDBJ whole genome shotgun (WGS) entry which is preliminary data.</text>
</comment>
<gene>
    <name evidence="1" type="ORF">AYY17_01390</name>
</gene>
<sequence>MEIDDLLSAMTPEVYRRLVTAVELGKWADGVPLTESQKSSSLQLVMIWQSRHNEDPEHMSIGMNGEISLKSKQALKALFSDTHLATIRPQD</sequence>
<proteinExistence type="predicted"/>
<dbReference type="Proteomes" id="UP000092247">
    <property type="component" value="Unassembled WGS sequence"/>
</dbReference>
<reference evidence="1 2" key="1">
    <citation type="submission" date="2016-06" db="EMBL/GenBank/DDBJ databases">
        <authorList>
            <person name="Kjaerup R.B."/>
            <person name="Dalgaard T.S."/>
            <person name="Juul-Madsen H.R."/>
        </authorList>
    </citation>
    <scope>NUCLEOTIDE SEQUENCE [LARGE SCALE GENOMIC DNA]</scope>
    <source>
        <strain evidence="1 2">GCSL-Mp3</strain>
    </source>
</reference>